<evidence type="ECO:0000313" key="3">
    <source>
        <dbReference type="EMBL" id="RIV43358.1"/>
    </source>
</evidence>
<evidence type="ECO:0000313" key="6">
    <source>
        <dbReference type="Proteomes" id="UP000321621"/>
    </source>
</evidence>
<name>A0A3A1NIK5_9FLAO</name>
<sequence length="153" mass="16794">MGKIRISKQIILFIGVIAITSCASSTDQKQLDKEMVLQTLKKFDDAVIERDEATLNALTATNLSYGHSSGKIQEKAEFVDDVVNGSFQFVSITNDNQSVNISENVAIVRHILSADATNAGQPAKVHIGIIMVFQLDENDKMVLLARQAYRLPS</sequence>
<accession>A0A3A1NIK5</accession>
<reference evidence="4 6" key="2">
    <citation type="submission" date="2019-07" db="EMBL/GenBank/DDBJ databases">
        <title>Draft genome of two Muricauda strains isolated from deep sea.</title>
        <authorList>
            <person name="Sun C."/>
        </authorList>
    </citation>
    <scope>NUCLEOTIDE SEQUENCE [LARGE SCALE GENOMIC DNA]</scope>
    <source>
        <strain evidence="4 6">72</strain>
    </source>
</reference>
<dbReference type="RefSeq" id="WP_119648090.1">
    <property type="nucleotide sequence ID" value="NZ_QXFI01000031.1"/>
</dbReference>
<feature type="chain" id="PRO_5017312445" evidence="1">
    <location>
        <begin position="24"/>
        <end position="153"/>
    </location>
</feature>
<dbReference type="EMBL" id="QXFI01000031">
    <property type="protein sequence ID" value="RIV43358.1"/>
    <property type="molecule type" value="Genomic_DNA"/>
</dbReference>
<keyword evidence="6" id="KW-1185">Reference proteome</keyword>
<dbReference type="Gene3D" id="3.10.450.50">
    <property type="match status" value="1"/>
</dbReference>
<evidence type="ECO:0000313" key="5">
    <source>
        <dbReference type="Proteomes" id="UP000266691"/>
    </source>
</evidence>
<dbReference type="Proteomes" id="UP000266691">
    <property type="component" value="Unassembled WGS sequence"/>
</dbReference>
<feature type="domain" description="DUF4440" evidence="2">
    <location>
        <begin position="38"/>
        <end position="136"/>
    </location>
</feature>
<dbReference type="PROSITE" id="PS51257">
    <property type="entry name" value="PROKAR_LIPOPROTEIN"/>
    <property type="match status" value="1"/>
</dbReference>
<evidence type="ECO:0000313" key="4">
    <source>
        <dbReference type="EMBL" id="TXJ92696.1"/>
    </source>
</evidence>
<proteinExistence type="predicted"/>
<evidence type="ECO:0000259" key="2">
    <source>
        <dbReference type="Pfam" id="PF14534"/>
    </source>
</evidence>
<dbReference type="InterPro" id="IPR027843">
    <property type="entry name" value="DUF4440"/>
</dbReference>
<gene>
    <name evidence="3" type="ORF">D2V05_13110</name>
    <name evidence="4" type="ORF">FQ017_12980</name>
</gene>
<dbReference type="Proteomes" id="UP000321621">
    <property type="component" value="Unassembled WGS sequence"/>
</dbReference>
<keyword evidence="1" id="KW-0732">Signal</keyword>
<feature type="signal peptide" evidence="1">
    <location>
        <begin position="1"/>
        <end position="23"/>
    </location>
</feature>
<dbReference type="SUPFAM" id="SSF54427">
    <property type="entry name" value="NTF2-like"/>
    <property type="match status" value="1"/>
</dbReference>
<dbReference type="OrthoDB" id="5383110at2"/>
<dbReference type="EMBL" id="VNWK01000031">
    <property type="protein sequence ID" value="TXJ92696.1"/>
    <property type="molecule type" value="Genomic_DNA"/>
</dbReference>
<comment type="caution">
    <text evidence="3">The sequence shown here is derived from an EMBL/GenBank/DDBJ whole genome shotgun (WGS) entry which is preliminary data.</text>
</comment>
<organism evidence="3 5">
    <name type="scientific">Flagellimonas pelagia</name>
    <dbReference type="NCBI Taxonomy" id="2306998"/>
    <lineage>
        <taxon>Bacteria</taxon>
        <taxon>Pseudomonadati</taxon>
        <taxon>Bacteroidota</taxon>
        <taxon>Flavobacteriia</taxon>
        <taxon>Flavobacteriales</taxon>
        <taxon>Flavobacteriaceae</taxon>
        <taxon>Flagellimonas</taxon>
    </lineage>
</organism>
<reference evidence="3 5" key="1">
    <citation type="submission" date="2018-08" db="EMBL/GenBank/DDBJ databases">
        <title>Proposal of Muricauda 72 sp.nov. and Muricauda NH166 sp.nov., isolated from seawater.</title>
        <authorList>
            <person name="Cheng H."/>
            <person name="Wu Y.-H."/>
            <person name="Guo L.-L."/>
            <person name="Xu X.-W."/>
        </authorList>
    </citation>
    <scope>NUCLEOTIDE SEQUENCE [LARGE SCALE GENOMIC DNA]</scope>
    <source>
        <strain evidence="3 5">72</strain>
    </source>
</reference>
<dbReference type="InterPro" id="IPR032710">
    <property type="entry name" value="NTF2-like_dom_sf"/>
</dbReference>
<dbReference type="Pfam" id="PF14534">
    <property type="entry name" value="DUF4440"/>
    <property type="match status" value="1"/>
</dbReference>
<protein>
    <submittedName>
        <fullName evidence="3">Nuclear transport factor 2 family protein</fullName>
    </submittedName>
</protein>
<evidence type="ECO:0000256" key="1">
    <source>
        <dbReference type="SAM" id="SignalP"/>
    </source>
</evidence>
<dbReference type="AlphaFoldDB" id="A0A3A1NIK5"/>